<feature type="transmembrane region" description="Helical" evidence="6">
    <location>
        <begin position="272"/>
        <end position="289"/>
    </location>
</feature>
<feature type="transmembrane region" description="Helical" evidence="6">
    <location>
        <begin position="214"/>
        <end position="241"/>
    </location>
</feature>
<organism evidence="7 8">
    <name type="scientific">Anseongella ginsenosidimutans</name>
    <dbReference type="NCBI Taxonomy" id="496056"/>
    <lineage>
        <taxon>Bacteria</taxon>
        <taxon>Pseudomonadati</taxon>
        <taxon>Bacteroidota</taxon>
        <taxon>Sphingobacteriia</taxon>
        <taxon>Sphingobacteriales</taxon>
        <taxon>Sphingobacteriaceae</taxon>
        <taxon>Anseongella</taxon>
    </lineage>
</organism>
<reference evidence="7 8" key="1">
    <citation type="submission" date="2019-03" db="EMBL/GenBank/DDBJ databases">
        <title>Genomic Encyclopedia of Type Strains, Phase IV (KMG-IV): sequencing the most valuable type-strain genomes for metagenomic binning, comparative biology and taxonomic classification.</title>
        <authorList>
            <person name="Goeker M."/>
        </authorList>
    </citation>
    <scope>NUCLEOTIDE SEQUENCE [LARGE SCALE GENOMIC DNA]</scope>
    <source>
        <strain evidence="7 8">DSM 21100</strain>
    </source>
</reference>
<feature type="transmembrane region" description="Helical" evidence="6">
    <location>
        <begin position="30"/>
        <end position="46"/>
    </location>
</feature>
<dbReference type="GO" id="GO:0005886">
    <property type="term" value="C:plasma membrane"/>
    <property type="evidence" value="ECO:0007669"/>
    <property type="project" value="TreeGrafter"/>
</dbReference>
<keyword evidence="4 6" id="KW-1133">Transmembrane helix</keyword>
<comment type="caution">
    <text evidence="7">The sequence shown here is derived from an EMBL/GenBank/DDBJ whole genome shotgun (WGS) entry which is preliminary data.</text>
</comment>
<keyword evidence="8" id="KW-1185">Reference proteome</keyword>
<dbReference type="RefSeq" id="WP_132129513.1">
    <property type="nucleotide sequence ID" value="NZ_CP042432.1"/>
</dbReference>
<dbReference type="CDD" id="cd01115">
    <property type="entry name" value="SLC13_permease"/>
    <property type="match status" value="1"/>
</dbReference>
<comment type="subcellular location">
    <subcellularLocation>
        <location evidence="1">Membrane</location>
        <topology evidence="1">Multi-pass membrane protein</topology>
    </subcellularLocation>
</comment>
<dbReference type="PANTHER" id="PTHR10283">
    <property type="entry name" value="SOLUTE CARRIER FAMILY 13 MEMBER"/>
    <property type="match status" value="1"/>
</dbReference>
<keyword evidence="5 6" id="KW-0472">Membrane</keyword>
<evidence type="ECO:0000313" key="7">
    <source>
        <dbReference type="EMBL" id="TCS86497.1"/>
    </source>
</evidence>
<dbReference type="OrthoDB" id="9766267at2"/>
<dbReference type="GO" id="GO:0015141">
    <property type="term" value="F:succinate transmembrane transporter activity"/>
    <property type="evidence" value="ECO:0007669"/>
    <property type="project" value="UniProtKB-ARBA"/>
</dbReference>
<dbReference type="EMBL" id="SMAD01000007">
    <property type="protein sequence ID" value="TCS86497.1"/>
    <property type="molecule type" value="Genomic_DNA"/>
</dbReference>
<dbReference type="Pfam" id="PF00939">
    <property type="entry name" value="Na_sulph_symp"/>
    <property type="match status" value="1"/>
</dbReference>
<dbReference type="InterPro" id="IPR031312">
    <property type="entry name" value="Na/sul_symport_CS"/>
</dbReference>
<feature type="transmembrane region" description="Helical" evidence="6">
    <location>
        <begin position="394"/>
        <end position="415"/>
    </location>
</feature>
<evidence type="ECO:0000256" key="1">
    <source>
        <dbReference type="ARBA" id="ARBA00004141"/>
    </source>
</evidence>
<feature type="transmembrane region" description="Helical" evidence="6">
    <location>
        <begin position="455"/>
        <end position="475"/>
    </location>
</feature>
<feature type="transmembrane region" description="Helical" evidence="6">
    <location>
        <begin position="116"/>
        <end position="134"/>
    </location>
</feature>
<feature type="transmembrane region" description="Helical" evidence="6">
    <location>
        <begin position="77"/>
        <end position="95"/>
    </location>
</feature>
<dbReference type="PROSITE" id="PS01271">
    <property type="entry name" value="NA_SULFATE"/>
    <property type="match status" value="1"/>
</dbReference>
<gene>
    <name evidence="7" type="ORF">EDD80_10730</name>
</gene>
<evidence type="ECO:0000256" key="4">
    <source>
        <dbReference type="ARBA" id="ARBA00022989"/>
    </source>
</evidence>
<keyword evidence="2" id="KW-0813">Transport</keyword>
<dbReference type="Proteomes" id="UP000295807">
    <property type="component" value="Unassembled WGS sequence"/>
</dbReference>
<dbReference type="AlphaFoldDB" id="A0A4R3KQC5"/>
<evidence type="ECO:0000313" key="8">
    <source>
        <dbReference type="Proteomes" id="UP000295807"/>
    </source>
</evidence>
<evidence type="ECO:0000256" key="3">
    <source>
        <dbReference type="ARBA" id="ARBA00022692"/>
    </source>
</evidence>
<evidence type="ECO:0000256" key="5">
    <source>
        <dbReference type="ARBA" id="ARBA00023136"/>
    </source>
</evidence>
<feature type="transmembrane region" description="Helical" evidence="6">
    <location>
        <begin position="171"/>
        <end position="194"/>
    </location>
</feature>
<dbReference type="InterPro" id="IPR001898">
    <property type="entry name" value="SLC13A/DASS"/>
</dbReference>
<feature type="transmembrane region" description="Helical" evidence="6">
    <location>
        <begin position="301"/>
        <end position="320"/>
    </location>
</feature>
<evidence type="ECO:0000256" key="2">
    <source>
        <dbReference type="ARBA" id="ARBA00022448"/>
    </source>
</evidence>
<dbReference type="NCBIfam" id="TIGR00785">
    <property type="entry name" value="dass"/>
    <property type="match status" value="1"/>
</dbReference>
<feature type="transmembrane region" description="Helical" evidence="6">
    <location>
        <begin position="140"/>
        <end position="159"/>
    </location>
</feature>
<dbReference type="PANTHER" id="PTHR10283:SF82">
    <property type="entry name" value="SOLUTE CARRIER FAMILY 13 MEMBER 2"/>
    <property type="match status" value="1"/>
</dbReference>
<protein>
    <submittedName>
        <fullName evidence="7">Sodium-dependent dicarboxylate transporter 2/3/5</fullName>
    </submittedName>
</protein>
<proteinExistence type="predicted"/>
<accession>A0A4R3KQC5</accession>
<keyword evidence="3 6" id="KW-0812">Transmembrane</keyword>
<sequence length="482" mass="51956">MKKLLFLAGGLLLFLFATLLLPALGLDKDMANVLAVALLMVFWWITEAVPIYMTALLPMILFPLLSIMSIQETTVNYGNNIIFLFFGGFLLARSLEKWNLHRRIALSILNITGTGPRKIILGTLLATAVLSMWISNTATAMMMLPIALSVVNLFTQENLAGLSPDVNKRNFATVMMLAVAYGANIGGIATLIGTPPNTVMAGILENTFGYEVGFSNWMLMGVPFSILLLSGSYFLLVYVLVPVKRDALSFSKDVIRQELAGMGRISQAEKRVLAIFSVTALLWIFRQQLQLLPGLQGLSDTQIAIFGGFLMYLVPAGVTEKRPLLDWSDAQGIPWGILLLFGGGLALAAAMETSGILERTAAYFSQSDSQPYLLIVLMIGFASVFLSELMSNTALATIMVPLAGSIATGLGMHPLALAAPVTLAASAAFMLPMGTPPNAIVFASGHISIKQMVKAGFFLNLLAILLIGLFAKFIMPLCFDLS</sequence>
<feature type="transmembrane region" description="Helical" evidence="6">
    <location>
        <begin position="332"/>
        <end position="351"/>
    </location>
</feature>
<feature type="transmembrane region" description="Helical" evidence="6">
    <location>
        <begin position="421"/>
        <end position="443"/>
    </location>
</feature>
<name>A0A4R3KQC5_9SPHI</name>
<evidence type="ECO:0000256" key="6">
    <source>
        <dbReference type="SAM" id="Phobius"/>
    </source>
</evidence>
<feature type="transmembrane region" description="Helical" evidence="6">
    <location>
        <begin position="371"/>
        <end position="387"/>
    </location>
</feature>